<evidence type="ECO:0000313" key="1">
    <source>
        <dbReference type="EMBL" id="CAF2854221.1"/>
    </source>
</evidence>
<keyword evidence="2" id="KW-1185">Reference proteome</keyword>
<accession>A0A7R8CPU7</accession>
<reference evidence="1" key="1">
    <citation type="submission" date="2021-02" db="EMBL/GenBank/DDBJ databases">
        <authorList>
            <person name="Bekaert M."/>
        </authorList>
    </citation>
    <scope>NUCLEOTIDE SEQUENCE</scope>
    <source>
        <strain evidence="1">IoA-00</strain>
    </source>
</reference>
<name>A0A7R8CPU7_LEPSM</name>
<sequence length="162" mass="17542">MVKAYVTSQGITLKAPSLAINCGCQCDSFIFRDRFGQTQGNCRSTDRSGARWCFVRPGNTCTDTSFFRGRTISNEACATPRCGNIFPNGFENNGFGEIGFGGNGFSNNGFGNRGVGGNGFGNNRFNNNGFGRSIFTGFGSRGFGNNGFRNRRLNNFKEVSVI</sequence>
<proteinExistence type="predicted"/>
<protein>
    <submittedName>
        <fullName evidence="1">(salmon louse) hypothetical protein</fullName>
    </submittedName>
</protein>
<dbReference type="Proteomes" id="UP000675881">
    <property type="component" value="Chromosome 14"/>
</dbReference>
<organism evidence="1 2">
    <name type="scientific">Lepeophtheirus salmonis</name>
    <name type="common">Salmon louse</name>
    <name type="synonym">Caligus salmonis</name>
    <dbReference type="NCBI Taxonomy" id="72036"/>
    <lineage>
        <taxon>Eukaryota</taxon>
        <taxon>Metazoa</taxon>
        <taxon>Ecdysozoa</taxon>
        <taxon>Arthropoda</taxon>
        <taxon>Crustacea</taxon>
        <taxon>Multicrustacea</taxon>
        <taxon>Hexanauplia</taxon>
        <taxon>Copepoda</taxon>
        <taxon>Siphonostomatoida</taxon>
        <taxon>Caligidae</taxon>
        <taxon>Lepeophtheirus</taxon>
    </lineage>
</organism>
<dbReference type="EMBL" id="HG994593">
    <property type="protein sequence ID" value="CAF2854221.1"/>
    <property type="molecule type" value="Genomic_DNA"/>
</dbReference>
<evidence type="ECO:0000313" key="2">
    <source>
        <dbReference type="Proteomes" id="UP000675881"/>
    </source>
</evidence>
<gene>
    <name evidence="1" type="ORF">LSAA_5049</name>
</gene>
<dbReference type="OrthoDB" id="6402295at2759"/>
<dbReference type="AlphaFoldDB" id="A0A7R8CPU7"/>